<dbReference type="PANTHER" id="PTHR43135">
    <property type="entry name" value="ALPHA-D-RIBOSE 1-METHYLPHOSPHONATE 5-TRIPHOSPHATE DIPHOSPHATASE"/>
    <property type="match status" value="1"/>
</dbReference>
<keyword evidence="1" id="KW-1133">Transmembrane helix</keyword>
<name>A0ABS7XQP8_9FLAO</name>
<dbReference type="SUPFAM" id="SSF51556">
    <property type="entry name" value="Metallo-dependent hydrolases"/>
    <property type="match status" value="1"/>
</dbReference>
<dbReference type="Gene3D" id="3.30.110.90">
    <property type="entry name" value="Amidohydrolase"/>
    <property type="match status" value="1"/>
</dbReference>
<feature type="domain" description="Amidohydrolase-related" evidence="2">
    <location>
        <begin position="270"/>
        <end position="475"/>
    </location>
</feature>
<protein>
    <submittedName>
        <fullName evidence="3">Amidohydrolase family protein</fullName>
    </submittedName>
</protein>
<reference evidence="4" key="1">
    <citation type="submission" date="2023-07" db="EMBL/GenBank/DDBJ databases">
        <authorList>
            <person name="Yue Y."/>
        </authorList>
    </citation>
    <scope>NUCLEOTIDE SEQUENCE [LARGE SCALE GENOMIC DNA]</scope>
    <source>
        <strain evidence="4">D23</strain>
    </source>
</reference>
<dbReference type="InterPro" id="IPR032466">
    <property type="entry name" value="Metal_Hydrolase"/>
</dbReference>
<dbReference type="Gene3D" id="3.40.50.10910">
    <property type="entry name" value="Amidohydrolase"/>
    <property type="match status" value="1"/>
</dbReference>
<dbReference type="SUPFAM" id="SSF51338">
    <property type="entry name" value="Composite domain of metallo-dependent hydrolases"/>
    <property type="match status" value="1"/>
</dbReference>
<keyword evidence="1" id="KW-0812">Transmembrane</keyword>
<feature type="transmembrane region" description="Helical" evidence="1">
    <location>
        <begin position="7"/>
        <end position="29"/>
    </location>
</feature>
<dbReference type="Gene3D" id="2.30.40.10">
    <property type="entry name" value="Urease, subunit C, domain 1"/>
    <property type="match status" value="1"/>
</dbReference>
<dbReference type="RefSeq" id="WP_224526236.1">
    <property type="nucleotide sequence ID" value="NZ_JAIUJR010000002.1"/>
</dbReference>
<dbReference type="Gene3D" id="1.20.58.520">
    <property type="entry name" value="Amidohydrolase"/>
    <property type="match status" value="1"/>
</dbReference>
<dbReference type="EMBL" id="JAIUJR010000002">
    <property type="protein sequence ID" value="MCA0131739.1"/>
    <property type="molecule type" value="Genomic_DNA"/>
</dbReference>
<dbReference type="Proteomes" id="UP001198901">
    <property type="component" value="Unassembled WGS sequence"/>
</dbReference>
<dbReference type="InterPro" id="IPR011059">
    <property type="entry name" value="Metal-dep_hydrolase_composite"/>
</dbReference>
<comment type="caution">
    <text evidence="3">The sequence shown here is derived from an EMBL/GenBank/DDBJ whole genome shotgun (WGS) entry which is preliminary data.</text>
</comment>
<gene>
    <name evidence="3" type="ORF">LBU54_04025</name>
</gene>
<sequence length="519" mass="59480">MKKKLIYFIKVVVVIILLAIITITGAYLWPISKLQPPKSFGKTIIENVNIIDVKTGTVAKHQFVLIEHTRITKIDSTKITPSDDNLIIDGTDKYLMPGLWDMHTHSNQHSEWLHHPLYIANGVTGVRDMSGQLNKKDSYWVGSKERLQWNKDVGNNKRVTPRYVLQSSYQMDGEKAIPEESPNFFKLQNPSQVDSLLQFYKNEQVDFIKVYQQLPKDTYKVLAKKAPEYGLHLAGHKPMFLSLEEAVNLGQKSFEHGRIFMYECFPEADSLKNPTNWKAYFSKSKAKIVQQFDSVQAKELMYLMHQKSTYWTPTLQTLKFEANAHIENFTNNENLKYVTSVRKKLWWKFDTDYNKEKNIEREGISVSEQFFEASKQQVAMANKMGVPIMAGTDVTDSYVFAGFSLHDELYELTRSGLSNLEALQSATITPAKFSNIEEDYGFIGIGKKADLVVLNKNPLEDIRNTKEIHGVLLNGVYYNKEKLTELKNFTETAASSFHMNVKALISLVNSPLIRVQFAD</sequence>
<dbReference type="Pfam" id="PF01979">
    <property type="entry name" value="Amidohydro_1"/>
    <property type="match status" value="1"/>
</dbReference>
<evidence type="ECO:0000256" key="1">
    <source>
        <dbReference type="SAM" id="Phobius"/>
    </source>
</evidence>
<dbReference type="PANTHER" id="PTHR43135:SF3">
    <property type="entry name" value="ALPHA-D-RIBOSE 1-METHYLPHOSPHONATE 5-TRIPHOSPHATE DIPHOSPHATASE"/>
    <property type="match status" value="1"/>
</dbReference>
<keyword evidence="1" id="KW-0472">Membrane</keyword>
<dbReference type="InterPro" id="IPR006680">
    <property type="entry name" value="Amidohydro-rel"/>
</dbReference>
<proteinExistence type="predicted"/>
<organism evidence="3 4">
    <name type="scientific">Winogradskyella alexanderae</name>
    <dbReference type="NCBI Taxonomy" id="2877123"/>
    <lineage>
        <taxon>Bacteria</taxon>
        <taxon>Pseudomonadati</taxon>
        <taxon>Bacteroidota</taxon>
        <taxon>Flavobacteriia</taxon>
        <taxon>Flavobacteriales</taxon>
        <taxon>Flavobacteriaceae</taxon>
        <taxon>Winogradskyella</taxon>
    </lineage>
</organism>
<keyword evidence="4" id="KW-1185">Reference proteome</keyword>
<evidence type="ECO:0000259" key="2">
    <source>
        <dbReference type="Pfam" id="PF01979"/>
    </source>
</evidence>
<evidence type="ECO:0000313" key="4">
    <source>
        <dbReference type="Proteomes" id="UP001198901"/>
    </source>
</evidence>
<dbReference type="InterPro" id="IPR051781">
    <property type="entry name" value="Metallo-dep_Hydrolase"/>
</dbReference>
<evidence type="ECO:0000313" key="3">
    <source>
        <dbReference type="EMBL" id="MCA0131739.1"/>
    </source>
</evidence>
<accession>A0ABS7XQP8</accession>